<dbReference type="Proteomes" id="UP000292702">
    <property type="component" value="Unassembled WGS sequence"/>
</dbReference>
<feature type="region of interest" description="Disordered" evidence="1">
    <location>
        <begin position="83"/>
        <end position="119"/>
    </location>
</feature>
<evidence type="ECO:0000313" key="4">
    <source>
        <dbReference type="Proteomes" id="UP000292702"/>
    </source>
</evidence>
<name>A0A4R0RKK8_9APHY</name>
<dbReference type="Pfam" id="PF01172">
    <property type="entry name" value="SBDS_N"/>
    <property type="match status" value="1"/>
</dbReference>
<accession>A0A4R0RKK8</accession>
<comment type="caution">
    <text evidence="3">The sequence shown here is derived from an EMBL/GenBank/DDBJ whole genome shotgun (WGS) entry which is preliminary data.</text>
</comment>
<dbReference type="InterPro" id="IPR036786">
    <property type="entry name" value="Ribosome_mat_SBDS_N_sf"/>
</dbReference>
<keyword evidence="4" id="KW-1185">Reference proteome</keyword>
<dbReference type="Gene3D" id="3.30.1250.10">
    <property type="entry name" value="Ribosome maturation protein SBDS, N-terminal domain"/>
    <property type="match status" value="1"/>
</dbReference>
<dbReference type="OrthoDB" id="2567806at2759"/>
<dbReference type="EMBL" id="RWJN01000046">
    <property type="protein sequence ID" value="TCD69230.1"/>
    <property type="molecule type" value="Genomic_DNA"/>
</dbReference>
<evidence type="ECO:0000256" key="1">
    <source>
        <dbReference type="SAM" id="MobiDB-lite"/>
    </source>
</evidence>
<dbReference type="SUPFAM" id="SSF89895">
    <property type="entry name" value="FYSH domain"/>
    <property type="match status" value="1"/>
</dbReference>
<organism evidence="3 4">
    <name type="scientific">Steccherinum ochraceum</name>
    <dbReference type="NCBI Taxonomy" id="92696"/>
    <lineage>
        <taxon>Eukaryota</taxon>
        <taxon>Fungi</taxon>
        <taxon>Dikarya</taxon>
        <taxon>Basidiomycota</taxon>
        <taxon>Agaricomycotina</taxon>
        <taxon>Agaricomycetes</taxon>
        <taxon>Polyporales</taxon>
        <taxon>Steccherinaceae</taxon>
        <taxon>Steccherinum</taxon>
    </lineage>
</organism>
<dbReference type="AlphaFoldDB" id="A0A4R0RKK8"/>
<feature type="domain" description="Ribosome maturation protein SDO1/SBDS N-terminal" evidence="2">
    <location>
        <begin position="9"/>
        <end position="87"/>
    </location>
</feature>
<sequence>MPPSRKSLTKVVYKPDSQSTDEFTVIVNSEEFKKWKEGAFEIFFSNQGAQGLLGKASNQQLDAIFGTHKDTDVITQLLQKGTAQHSDSLDTRSGQAATNLTKGSFSVDTRGGKNSSGLQ</sequence>
<gene>
    <name evidence="3" type="ORF">EIP91_008333</name>
</gene>
<dbReference type="InterPro" id="IPR019783">
    <property type="entry name" value="SDO1/SBDS_N"/>
</dbReference>
<reference evidence="3 4" key="1">
    <citation type="submission" date="2018-11" db="EMBL/GenBank/DDBJ databases">
        <title>Genome assembly of Steccherinum ochraceum LE-BIN_3174, the white-rot fungus of the Steccherinaceae family (The Residual Polyporoid clade, Polyporales, Basidiomycota).</title>
        <authorList>
            <person name="Fedorova T.V."/>
            <person name="Glazunova O.A."/>
            <person name="Landesman E.O."/>
            <person name="Moiseenko K.V."/>
            <person name="Psurtseva N.V."/>
            <person name="Savinova O.S."/>
            <person name="Shakhova N.V."/>
            <person name="Tyazhelova T.V."/>
            <person name="Vasina D.V."/>
        </authorList>
    </citation>
    <scope>NUCLEOTIDE SEQUENCE [LARGE SCALE GENOMIC DNA]</scope>
    <source>
        <strain evidence="3 4">LE-BIN_3174</strain>
    </source>
</reference>
<evidence type="ECO:0000313" key="3">
    <source>
        <dbReference type="EMBL" id="TCD69230.1"/>
    </source>
</evidence>
<proteinExistence type="predicted"/>
<protein>
    <recommendedName>
        <fullName evidence="2">Ribosome maturation protein SDO1/SBDS N-terminal domain-containing protein</fullName>
    </recommendedName>
</protein>
<evidence type="ECO:0000259" key="2">
    <source>
        <dbReference type="Pfam" id="PF01172"/>
    </source>
</evidence>
<dbReference type="STRING" id="92696.A0A4R0RKK8"/>